<dbReference type="InterPro" id="IPR023210">
    <property type="entry name" value="NADP_OxRdtase_dom"/>
</dbReference>
<sequence length="331" mass="35133">MDIKRKLGASGIEVSPLGLGCMGLSGSYGAIEPEDARGVIRTALEAGIDFLDTADFYGRGGNEELIGDVLAASSNPAVVATKTGVGIGPDRKPVLKGHPDQLKAACEGSLSRLRLEAIDLFILARVDPSVPIEDSVGAMADLVAAGKVRAIGLSEASAATIRRAHAVHPLAAVETEYSLMERGVETNILPVLRELGISLIAYSPFGRGLLAGGLSTDMSFEAGDFRQYNPRFSDANRAANLERILQMDDLARVHDATRAQVALAWLLAKGDDILPIFGTRSPERITSNLEALSIQLSEDDIETLDRQFPAGWANGDRYPPAMMALIDGEPA</sequence>
<gene>
    <name evidence="3" type="ORF">HK439_16850</name>
</gene>
<dbReference type="EMBL" id="JABFCZ010000018">
    <property type="protein sequence ID" value="MBD1547939.1"/>
    <property type="molecule type" value="Genomic_DNA"/>
</dbReference>
<keyword evidence="1" id="KW-0560">Oxidoreductase</keyword>
<dbReference type="Proteomes" id="UP000598467">
    <property type="component" value="Unassembled WGS sequence"/>
</dbReference>
<dbReference type="AlphaFoldDB" id="A0A926NWZ2"/>
<proteinExistence type="predicted"/>
<dbReference type="Gene3D" id="3.20.20.100">
    <property type="entry name" value="NADP-dependent oxidoreductase domain"/>
    <property type="match status" value="1"/>
</dbReference>
<dbReference type="RefSeq" id="WP_190292711.1">
    <property type="nucleotide sequence ID" value="NZ_JABFCZ010000018.1"/>
</dbReference>
<dbReference type="Pfam" id="PF00248">
    <property type="entry name" value="Aldo_ket_red"/>
    <property type="match status" value="1"/>
</dbReference>
<evidence type="ECO:0000256" key="1">
    <source>
        <dbReference type="ARBA" id="ARBA00023002"/>
    </source>
</evidence>
<comment type="caution">
    <text evidence="3">The sequence shown here is derived from an EMBL/GenBank/DDBJ whole genome shotgun (WGS) entry which is preliminary data.</text>
</comment>
<organism evidence="3 4">
    <name type="scientific">Roseibium aggregatum</name>
    <dbReference type="NCBI Taxonomy" id="187304"/>
    <lineage>
        <taxon>Bacteria</taxon>
        <taxon>Pseudomonadati</taxon>
        <taxon>Pseudomonadota</taxon>
        <taxon>Alphaproteobacteria</taxon>
        <taxon>Hyphomicrobiales</taxon>
        <taxon>Stappiaceae</taxon>
        <taxon>Roseibium</taxon>
    </lineage>
</organism>
<dbReference type="GO" id="GO:0005737">
    <property type="term" value="C:cytoplasm"/>
    <property type="evidence" value="ECO:0007669"/>
    <property type="project" value="TreeGrafter"/>
</dbReference>
<protein>
    <submittedName>
        <fullName evidence="3">Aldo/keto reductase</fullName>
    </submittedName>
</protein>
<dbReference type="InterPro" id="IPR036812">
    <property type="entry name" value="NAD(P)_OxRdtase_dom_sf"/>
</dbReference>
<dbReference type="SUPFAM" id="SSF51430">
    <property type="entry name" value="NAD(P)-linked oxidoreductase"/>
    <property type="match status" value="1"/>
</dbReference>
<dbReference type="PANTHER" id="PTHR43625:SF40">
    <property type="entry name" value="ALDO-KETO REDUCTASE YAKC [NADP(+)]"/>
    <property type="match status" value="1"/>
</dbReference>
<reference evidence="3" key="1">
    <citation type="submission" date="2020-05" db="EMBL/GenBank/DDBJ databases">
        <title>Identification of trans-AT polyketide cluster in two marine bacteria, producers of a novel glutaramide-containing polyketide sesbanimide D and analogs.</title>
        <authorList>
            <person name="Kacar D."/>
            <person name="Rodriguez P."/>
            <person name="Canedo L."/>
            <person name="Gonzalez E."/>
            <person name="Galan B."/>
            <person name="De La Calle F."/>
            <person name="Garcia J.L."/>
        </authorList>
    </citation>
    <scope>NUCLEOTIDE SEQUENCE</scope>
    <source>
        <strain evidence="3">PHM038</strain>
    </source>
</reference>
<evidence type="ECO:0000313" key="3">
    <source>
        <dbReference type="EMBL" id="MBD1547939.1"/>
    </source>
</evidence>
<name>A0A926NWZ2_9HYPH</name>
<evidence type="ECO:0000313" key="4">
    <source>
        <dbReference type="Proteomes" id="UP000598467"/>
    </source>
</evidence>
<dbReference type="InterPro" id="IPR050791">
    <property type="entry name" value="Aldo-Keto_reductase"/>
</dbReference>
<evidence type="ECO:0000259" key="2">
    <source>
        <dbReference type="Pfam" id="PF00248"/>
    </source>
</evidence>
<accession>A0A926NWZ2</accession>
<dbReference type="PANTHER" id="PTHR43625">
    <property type="entry name" value="AFLATOXIN B1 ALDEHYDE REDUCTASE"/>
    <property type="match status" value="1"/>
</dbReference>
<feature type="domain" description="NADP-dependent oxidoreductase" evidence="2">
    <location>
        <begin position="16"/>
        <end position="305"/>
    </location>
</feature>
<dbReference type="GO" id="GO:0016491">
    <property type="term" value="F:oxidoreductase activity"/>
    <property type="evidence" value="ECO:0007669"/>
    <property type="project" value="UniProtKB-KW"/>
</dbReference>